<dbReference type="SUPFAM" id="SSF143990">
    <property type="entry name" value="YbiA-like"/>
    <property type="match status" value="1"/>
</dbReference>
<name>A0A4Y7QEB1_9AGAM</name>
<accession>A0A4Y7QEB1</accession>
<evidence type="ECO:0000313" key="3">
    <source>
        <dbReference type="EMBL" id="TDL25745.1"/>
    </source>
</evidence>
<dbReference type="Gene3D" id="1.10.357.40">
    <property type="entry name" value="YbiA-like"/>
    <property type="match status" value="1"/>
</dbReference>
<feature type="region of interest" description="Disordered" evidence="1">
    <location>
        <begin position="96"/>
        <end position="150"/>
    </location>
</feature>
<reference evidence="3 4" key="1">
    <citation type="submission" date="2018-06" db="EMBL/GenBank/DDBJ databases">
        <title>A transcriptomic atlas of mushroom development highlights an independent origin of complex multicellularity.</title>
        <authorList>
            <consortium name="DOE Joint Genome Institute"/>
            <person name="Krizsan K."/>
            <person name="Almasi E."/>
            <person name="Merenyi Z."/>
            <person name="Sahu N."/>
            <person name="Viragh M."/>
            <person name="Koszo T."/>
            <person name="Mondo S."/>
            <person name="Kiss B."/>
            <person name="Balint B."/>
            <person name="Kues U."/>
            <person name="Barry K."/>
            <person name="Hegedus J.C."/>
            <person name="Henrissat B."/>
            <person name="Johnson J."/>
            <person name="Lipzen A."/>
            <person name="Ohm R."/>
            <person name="Nagy I."/>
            <person name="Pangilinan J."/>
            <person name="Yan J."/>
            <person name="Xiong Y."/>
            <person name="Grigoriev I.V."/>
            <person name="Hibbett D.S."/>
            <person name="Nagy L.G."/>
        </authorList>
    </citation>
    <scope>NUCLEOTIDE SEQUENCE [LARGE SCALE GENOMIC DNA]</scope>
    <source>
        <strain evidence="3 4">SZMC22713</strain>
    </source>
</reference>
<dbReference type="AlphaFoldDB" id="A0A4Y7QEB1"/>
<evidence type="ECO:0000259" key="2">
    <source>
        <dbReference type="Pfam" id="PF08719"/>
    </source>
</evidence>
<dbReference type="STRING" id="50990.A0A4Y7QEB1"/>
<dbReference type="NCBIfam" id="TIGR02464">
    <property type="entry name" value="ribofla_fusion"/>
    <property type="match status" value="1"/>
</dbReference>
<feature type="compositionally biased region" description="Polar residues" evidence="1">
    <location>
        <begin position="106"/>
        <end position="124"/>
    </location>
</feature>
<protein>
    <submittedName>
        <fullName evidence="3">DUF1768-domain-containing protein</fullName>
    </submittedName>
</protein>
<dbReference type="Proteomes" id="UP000294933">
    <property type="component" value="Unassembled WGS sequence"/>
</dbReference>
<dbReference type="Pfam" id="PF08719">
    <property type="entry name" value="NADAR"/>
    <property type="match status" value="1"/>
</dbReference>
<dbReference type="InterPro" id="IPR037238">
    <property type="entry name" value="YbiA-like_sf"/>
</dbReference>
<dbReference type="InterPro" id="IPR012816">
    <property type="entry name" value="NADAR"/>
</dbReference>
<dbReference type="OrthoDB" id="206452at2759"/>
<dbReference type="VEuPathDB" id="FungiDB:BD410DRAFT_606473"/>
<dbReference type="CDD" id="cd15457">
    <property type="entry name" value="NADAR"/>
    <property type="match status" value="1"/>
</dbReference>
<evidence type="ECO:0000313" key="4">
    <source>
        <dbReference type="Proteomes" id="UP000294933"/>
    </source>
</evidence>
<feature type="region of interest" description="Disordered" evidence="1">
    <location>
        <begin position="1"/>
        <end position="32"/>
    </location>
</feature>
<feature type="compositionally biased region" description="Low complexity" evidence="1">
    <location>
        <begin position="17"/>
        <end position="31"/>
    </location>
</feature>
<evidence type="ECO:0000256" key="1">
    <source>
        <dbReference type="SAM" id="MobiDB-lite"/>
    </source>
</evidence>
<sequence length="302" mass="34905">MYPRHGLSASSQNIIQSPSVNTTPSPSDTSSAPLEYRIEDYRRTVIVTSAVPPEQWDEKTLREISQLSIIPEDTGSLPCRRTQSCLHSEVHHVVVPLEHEESPPSTEQQATTESDQSLLQNPRISVTLPERRKHHSFPGSPRNSLKMSPSPRRERIYFYNRKDPHYGFTNFSPHPVEYQGKVYPTSEHLFQSFKFRGHRPLLAEHIRTFSERPSMALSEARRFQPEVRRDWMQVNIAKMDETLWHKFNQHLDLRQELLDTGDAELIEDSDKDSFWGVGADRSGRNELGKALERLRSRLLGGW</sequence>
<proteinExistence type="predicted"/>
<dbReference type="EMBL" id="ML170163">
    <property type="protein sequence ID" value="TDL25745.1"/>
    <property type="molecule type" value="Genomic_DNA"/>
</dbReference>
<organism evidence="3 4">
    <name type="scientific">Rickenella mellea</name>
    <dbReference type="NCBI Taxonomy" id="50990"/>
    <lineage>
        <taxon>Eukaryota</taxon>
        <taxon>Fungi</taxon>
        <taxon>Dikarya</taxon>
        <taxon>Basidiomycota</taxon>
        <taxon>Agaricomycotina</taxon>
        <taxon>Agaricomycetes</taxon>
        <taxon>Hymenochaetales</taxon>
        <taxon>Rickenellaceae</taxon>
        <taxon>Rickenella</taxon>
    </lineage>
</organism>
<gene>
    <name evidence="3" type="ORF">BD410DRAFT_606473</name>
</gene>
<keyword evidence="4" id="KW-1185">Reference proteome</keyword>
<feature type="domain" description="NADAR" evidence="2">
    <location>
        <begin position="157"/>
        <end position="298"/>
    </location>
</feature>